<dbReference type="WBParaSite" id="nRc.2.0.1.t35410-RA">
    <property type="protein sequence ID" value="nRc.2.0.1.t35410-RA"/>
    <property type="gene ID" value="nRc.2.0.1.g35410"/>
</dbReference>
<dbReference type="Proteomes" id="UP000887565">
    <property type="component" value="Unplaced"/>
</dbReference>
<dbReference type="AlphaFoldDB" id="A0A915KAM4"/>
<evidence type="ECO:0000313" key="1">
    <source>
        <dbReference type="Proteomes" id="UP000887565"/>
    </source>
</evidence>
<protein>
    <submittedName>
        <fullName evidence="2">Uncharacterized protein</fullName>
    </submittedName>
</protein>
<keyword evidence="1" id="KW-1185">Reference proteome</keyword>
<reference evidence="2" key="1">
    <citation type="submission" date="2022-11" db="UniProtKB">
        <authorList>
            <consortium name="WormBaseParasite"/>
        </authorList>
    </citation>
    <scope>IDENTIFICATION</scope>
</reference>
<proteinExistence type="predicted"/>
<sequence>MINFKFETYRKKGHKAILISSNNIHIRTDSGNKVDWAKQLESPKPIKACNWAMAVKFDGMKGKPLGDDMNGLALKFDKNGLEELANIPLFKPKSIIFIVQGITEITPVTEHLYFYFDDFSFDVVLAALFGECCLNDGELCADDVDVPPPKFAPVNEPNDGDVPLALLVKKGFKKGKRAAAAAAAAAFSALFDDEDLLPPL</sequence>
<name>A0A915KAM4_ROMCU</name>
<evidence type="ECO:0000313" key="2">
    <source>
        <dbReference type="WBParaSite" id="nRc.2.0.1.t35410-RA"/>
    </source>
</evidence>
<organism evidence="1 2">
    <name type="scientific">Romanomermis culicivorax</name>
    <name type="common">Nematode worm</name>
    <dbReference type="NCBI Taxonomy" id="13658"/>
    <lineage>
        <taxon>Eukaryota</taxon>
        <taxon>Metazoa</taxon>
        <taxon>Ecdysozoa</taxon>
        <taxon>Nematoda</taxon>
        <taxon>Enoplea</taxon>
        <taxon>Dorylaimia</taxon>
        <taxon>Mermithida</taxon>
        <taxon>Mermithoidea</taxon>
        <taxon>Mermithidae</taxon>
        <taxon>Romanomermis</taxon>
    </lineage>
</organism>
<accession>A0A915KAM4</accession>